<dbReference type="PANTHER" id="PTHR10704:SF44">
    <property type="entry name" value="LD35051P-RELATED"/>
    <property type="match status" value="1"/>
</dbReference>
<reference evidence="3" key="2">
    <citation type="submission" date="2021-01" db="UniProtKB">
        <authorList>
            <consortium name="EnsemblMetazoa"/>
        </authorList>
    </citation>
    <scope>IDENTIFICATION</scope>
</reference>
<keyword evidence="1" id="KW-0812">Transmembrane</keyword>
<keyword evidence="1" id="KW-1133">Transmembrane helix</keyword>
<organism evidence="3 4">
    <name type="scientific">Strongylocentrotus purpuratus</name>
    <name type="common">Purple sea urchin</name>
    <dbReference type="NCBI Taxonomy" id="7668"/>
    <lineage>
        <taxon>Eukaryota</taxon>
        <taxon>Metazoa</taxon>
        <taxon>Echinodermata</taxon>
        <taxon>Eleutherozoa</taxon>
        <taxon>Echinozoa</taxon>
        <taxon>Echinoidea</taxon>
        <taxon>Euechinoidea</taxon>
        <taxon>Echinacea</taxon>
        <taxon>Camarodonta</taxon>
        <taxon>Echinidea</taxon>
        <taxon>Strongylocentrotidae</taxon>
        <taxon>Strongylocentrotus</taxon>
    </lineage>
</organism>
<dbReference type="GO" id="GO:0006790">
    <property type="term" value="P:sulfur compound metabolic process"/>
    <property type="evidence" value="ECO:0000318"/>
    <property type="project" value="GO_Central"/>
</dbReference>
<dbReference type="InParanoid" id="A0A7M7GIK0"/>
<dbReference type="InterPro" id="IPR051135">
    <property type="entry name" value="Gal/GlcNAc/GalNAc_ST"/>
</dbReference>
<name>A0A7M7GIK0_STRPU</name>
<dbReference type="KEGG" id="spu:581661"/>
<feature type="transmembrane region" description="Helical" evidence="1">
    <location>
        <begin position="12"/>
        <end position="32"/>
    </location>
</feature>
<dbReference type="AlphaFoldDB" id="A0A7M7GIK0"/>
<evidence type="ECO:0000313" key="3">
    <source>
        <dbReference type="EnsemblMetazoa" id="XP_003729653"/>
    </source>
</evidence>
<evidence type="ECO:0000259" key="2">
    <source>
        <dbReference type="Pfam" id="PF00685"/>
    </source>
</evidence>
<dbReference type="GeneID" id="581661"/>
<dbReference type="RefSeq" id="XP_003729653.2">
    <property type="nucleotide sequence ID" value="XM_003729605.3"/>
</dbReference>
<keyword evidence="1" id="KW-0472">Membrane</keyword>
<dbReference type="SUPFAM" id="SSF52540">
    <property type="entry name" value="P-loop containing nucleoside triphosphate hydrolases"/>
    <property type="match status" value="1"/>
</dbReference>
<dbReference type="EnsemblMetazoa" id="XM_003729605">
    <property type="protein sequence ID" value="XP_003729653"/>
    <property type="gene ID" value="LOC581661"/>
</dbReference>
<evidence type="ECO:0000256" key="1">
    <source>
        <dbReference type="SAM" id="Phobius"/>
    </source>
</evidence>
<dbReference type="PANTHER" id="PTHR10704">
    <property type="entry name" value="CARBOHYDRATE SULFOTRANSFERASE"/>
    <property type="match status" value="1"/>
</dbReference>
<dbReference type="OMA" id="CTILYHA"/>
<dbReference type="InterPro" id="IPR000863">
    <property type="entry name" value="Sulfotransferase_dom"/>
</dbReference>
<dbReference type="OrthoDB" id="6138663at2759"/>
<dbReference type="Pfam" id="PF00685">
    <property type="entry name" value="Sulfotransfer_1"/>
    <property type="match status" value="1"/>
</dbReference>
<keyword evidence="4" id="KW-1185">Reference proteome</keyword>
<dbReference type="GO" id="GO:0001517">
    <property type="term" value="F:N-acetylglucosamine 6-O-sulfotransferase activity"/>
    <property type="evidence" value="ECO:0000318"/>
    <property type="project" value="GO_Central"/>
</dbReference>
<dbReference type="Proteomes" id="UP000007110">
    <property type="component" value="Unassembled WGS sequence"/>
</dbReference>
<feature type="domain" description="Sulfotransferase" evidence="2">
    <location>
        <begin position="187"/>
        <end position="483"/>
    </location>
</feature>
<protein>
    <recommendedName>
        <fullName evidence="2">Sulfotransferase domain-containing protein</fullName>
    </recommendedName>
</protein>
<accession>A0A7M7GIK0</accession>
<proteinExistence type="predicted"/>
<reference evidence="4" key="1">
    <citation type="submission" date="2015-02" db="EMBL/GenBank/DDBJ databases">
        <title>Genome sequencing for Strongylocentrotus purpuratus.</title>
        <authorList>
            <person name="Murali S."/>
            <person name="Liu Y."/>
            <person name="Vee V."/>
            <person name="English A."/>
            <person name="Wang M."/>
            <person name="Skinner E."/>
            <person name="Han Y."/>
            <person name="Muzny D.M."/>
            <person name="Worley K.C."/>
            <person name="Gibbs R.A."/>
        </authorList>
    </citation>
    <scope>NUCLEOTIDE SEQUENCE</scope>
</reference>
<dbReference type="GO" id="GO:0006044">
    <property type="term" value="P:N-acetylglucosamine metabolic process"/>
    <property type="evidence" value="ECO:0000318"/>
    <property type="project" value="GO_Central"/>
</dbReference>
<dbReference type="InterPro" id="IPR027417">
    <property type="entry name" value="P-loop_NTPase"/>
</dbReference>
<sequence>MPRIRNILRRHPCTILYHVTLLVLVFTFLSNYGDIWRIKKCQLLNERRDVYMKGDKVEIDPSMPLTGVDNESLDESNSEIGVSDIGRETGAEERMRSNASTSIRENLELLDEGGFPQNASGIVTDRGDHRKQPDNYLPDSGFRKVPVLPRARVVAGGPGIHLQREPYEAVNHHFGKEVEGVMTKRSNVLIIAAMRTGSSFLGELFQQRSDFFYMFEPGMQIMHKLDSLHLTRRVIYTKLIEMLHDFYRCKFDAVPFFVEALNKTTLFAREQMIPALGSSQFCRHRKPGERPRDACIDVSEKVLETACSTRGHTAVKSIRVLDLNLMISAVKDPVLDLKLIHLIRDPRSMILSRLKLASPEIKVFNVTELSDTFRNVLLKYCSNWLQNYEIGHYVPSIRKNYLMVRYEDLALEPYVYAKRIYEFVGLGAEIPPTVLTWLNMNTNGNDPSQKKAAAFSTKRDSKEVLVSWKSRLTLEMANAIEGVGDCTRLMKATGYKLIGEDYEMLGNSDHLVDTFPVPELDITAFDFM</sequence>
<dbReference type="Gene3D" id="3.40.50.300">
    <property type="entry name" value="P-loop containing nucleotide triphosphate hydrolases"/>
    <property type="match status" value="1"/>
</dbReference>
<evidence type="ECO:0000313" key="4">
    <source>
        <dbReference type="Proteomes" id="UP000007110"/>
    </source>
</evidence>